<name>A0A8J4GLZ9_9CHLO</name>
<evidence type="ECO:0000256" key="1">
    <source>
        <dbReference type="ARBA" id="ARBA00008779"/>
    </source>
</evidence>
<keyword evidence="3" id="KW-0378">Hydrolase</keyword>
<dbReference type="Proteomes" id="UP000722791">
    <property type="component" value="Unassembled WGS sequence"/>
</dbReference>
<evidence type="ECO:0000256" key="6">
    <source>
        <dbReference type="SAM" id="SignalP"/>
    </source>
</evidence>
<feature type="chain" id="PRO_5035415816" description="Sulfatase N-terminal domain-containing protein" evidence="6">
    <location>
        <begin position="22"/>
        <end position="771"/>
    </location>
</feature>
<evidence type="ECO:0000313" key="9">
    <source>
        <dbReference type="EMBL" id="GIM10706.1"/>
    </source>
</evidence>
<dbReference type="GO" id="GO:0005539">
    <property type="term" value="F:glycosaminoglycan binding"/>
    <property type="evidence" value="ECO:0007669"/>
    <property type="project" value="TreeGrafter"/>
</dbReference>
<dbReference type="PANTHER" id="PTHR43108:SF8">
    <property type="entry name" value="SD21168P"/>
    <property type="match status" value="1"/>
</dbReference>
<evidence type="ECO:0000256" key="5">
    <source>
        <dbReference type="SAM" id="MobiDB-lite"/>
    </source>
</evidence>
<dbReference type="PROSITE" id="PS00523">
    <property type="entry name" value="SULFATASE_1"/>
    <property type="match status" value="1"/>
</dbReference>
<dbReference type="PROSITE" id="PS51257">
    <property type="entry name" value="PROKAR_LIPOPROTEIN"/>
    <property type="match status" value="1"/>
</dbReference>
<evidence type="ECO:0000313" key="8">
    <source>
        <dbReference type="EMBL" id="GIL87188.1"/>
    </source>
</evidence>
<dbReference type="SUPFAM" id="SSF53649">
    <property type="entry name" value="Alkaline phosphatase-like"/>
    <property type="match status" value="1"/>
</dbReference>
<dbReference type="InterPro" id="IPR024607">
    <property type="entry name" value="Sulfatase_CS"/>
</dbReference>
<dbReference type="Gene3D" id="3.40.720.10">
    <property type="entry name" value="Alkaline Phosphatase, subunit A"/>
    <property type="match status" value="1"/>
</dbReference>
<dbReference type="InterPro" id="IPR017850">
    <property type="entry name" value="Alkaline_phosphatase_core_sf"/>
</dbReference>
<keyword evidence="11" id="KW-1185">Reference proteome</keyword>
<evidence type="ECO:0000256" key="4">
    <source>
        <dbReference type="ARBA" id="ARBA00023180"/>
    </source>
</evidence>
<protein>
    <recommendedName>
        <fullName evidence="7">Sulfatase N-terminal domain-containing protein</fullName>
    </recommendedName>
</protein>
<evidence type="ECO:0000313" key="11">
    <source>
        <dbReference type="Proteomes" id="UP000747110"/>
    </source>
</evidence>
<dbReference type="CDD" id="cd16147">
    <property type="entry name" value="G6S"/>
    <property type="match status" value="1"/>
</dbReference>
<dbReference type="Proteomes" id="UP000747110">
    <property type="component" value="Unassembled WGS sequence"/>
</dbReference>
<gene>
    <name evidence="8" type="ORF">Vretifemale_15288</name>
    <name evidence="9" type="ORF">Vretimale_14285</name>
</gene>
<comment type="caution">
    <text evidence="9">The sequence shown here is derived from an EMBL/GenBank/DDBJ whole genome shotgun (WGS) entry which is preliminary data.</text>
</comment>
<organism evidence="9 10">
    <name type="scientific">Volvox reticuliferus</name>
    <dbReference type="NCBI Taxonomy" id="1737510"/>
    <lineage>
        <taxon>Eukaryota</taxon>
        <taxon>Viridiplantae</taxon>
        <taxon>Chlorophyta</taxon>
        <taxon>core chlorophytes</taxon>
        <taxon>Chlorophyceae</taxon>
        <taxon>CS clade</taxon>
        <taxon>Chlamydomonadales</taxon>
        <taxon>Volvocaceae</taxon>
        <taxon>Volvox</taxon>
    </lineage>
</organism>
<dbReference type="GO" id="GO:0008449">
    <property type="term" value="F:N-acetylglucosamine-6-sulfatase activity"/>
    <property type="evidence" value="ECO:0007669"/>
    <property type="project" value="TreeGrafter"/>
</dbReference>
<feature type="signal peptide" evidence="6">
    <location>
        <begin position="1"/>
        <end position="21"/>
    </location>
</feature>
<evidence type="ECO:0000313" key="10">
    <source>
        <dbReference type="Proteomes" id="UP000722791"/>
    </source>
</evidence>
<accession>A0A8J4GLZ9</accession>
<dbReference type="AlphaFoldDB" id="A0A8J4GLZ9"/>
<comment type="similarity">
    <text evidence="1">Belongs to the sulfatase family.</text>
</comment>
<dbReference type="PANTHER" id="PTHR43108">
    <property type="entry name" value="N-ACETYLGLUCOSAMINE-6-SULFATASE FAMILY MEMBER"/>
    <property type="match status" value="1"/>
</dbReference>
<dbReference type="InterPro" id="IPR000917">
    <property type="entry name" value="Sulfatase_N"/>
</dbReference>
<dbReference type="Pfam" id="PF00884">
    <property type="entry name" value="Sulfatase"/>
    <property type="match status" value="1"/>
</dbReference>
<feature type="region of interest" description="Disordered" evidence="5">
    <location>
        <begin position="681"/>
        <end position="727"/>
    </location>
</feature>
<reference evidence="9" key="1">
    <citation type="journal article" date="2021" name="Proc. Natl. Acad. Sci. U.S.A.">
        <title>Three genomes in the algal genus Volvox reveal the fate of a haploid sex-determining region after a transition to homothallism.</title>
        <authorList>
            <person name="Yamamoto K."/>
            <person name="Hamaji T."/>
            <person name="Kawai-Toyooka H."/>
            <person name="Matsuzaki R."/>
            <person name="Takahashi F."/>
            <person name="Nishimura Y."/>
            <person name="Kawachi M."/>
            <person name="Noguchi H."/>
            <person name="Minakuchi Y."/>
            <person name="Umen J.G."/>
            <person name="Toyoda A."/>
            <person name="Nozaki H."/>
        </authorList>
    </citation>
    <scope>NUCLEOTIDE SEQUENCE</scope>
    <source>
        <strain evidence="9">NIES-3785</strain>
        <strain evidence="8">NIES-3786</strain>
    </source>
</reference>
<proteinExistence type="inferred from homology"/>
<sequence length="771" mass="83994">MKQFLSVLLGLGIITISACVARRPNFVVILVDDLDEAQDCNGDLAMPATKRLLRDRGVTFTNHFVTTPICCPSRVNLLRGQLSHNTNFTDVLGPHGGYAKFRALGLDREWLPTWLQQAGYNTLYTGKFIVDYTIRNFDPAPSGWTVFDALVHPFTFEYYSPAFSLNGGQPRMYPAQYSTDVVAAKALAMLRSAAADPSGRPFYLQVAPPAPHHSMHYDFNASGAFVSRHWYPPVPAARHWEELSGAALPRPPSFNDPWVIGKPAWLRALDPLTVANITFLEEIYRLRLRCMRAVDEMVEALVNELDSLGLSDSTFILFTSDNGYHEGVHRMGSGKTTAFEEDLRVPMMMAGPGLAAGARVGTTTQHIDIAPTVLTLAGLPRSLPQLDGVPLPLAAVSDGTLQTNYVYGRPDQGPLRNHLVAEFWGEWVEESIHSHPPYANLTWKAVRVLRSDQEEAYKYVLHCSGEFELYDLIRDPYERINLLSPLGYGGASVSRTGSWWSSARFVVSSAVQASYQDGHVNAINNASAAAAISEAAAAARAWARTVWAAVVTSRTRGSVAAANGRRRRSTASQQEVMAVDRLASGDYVKWLLRIRSRLDAMLAVLAVCSGRACSHPFQVLHTDGRVSDLWAAMDEQYDSMYDAIPPFSFSRCLPYQDLENERSMFRGAVVPDCTGEGAALGAPGRELADVGPHAGSRKSDGSSSSTAGDINCGSSTSGSDGDRSGRSTADGATFVMVESQIESAAVPLPAKYRLVTDVYGNSAARDSILLA</sequence>
<evidence type="ECO:0000256" key="3">
    <source>
        <dbReference type="ARBA" id="ARBA00022801"/>
    </source>
</evidence>
<evidence type="ECO:0000256" key="2">
    <source>
        <dbReference type="ARBA" id="ARBA00022729"/>
    </source>
</evidence>
<keyword evidence="2 6" id="KW-0732">Signal</keyword>
<evidence type="ECO:0000259" key="7">
    <source>
        <dbReference type="Pfam" id="PF00884"/>
    </source>
</evidence>
<dbReference type="OrthoDB" id="1740450at2759"/>
<keyword evidence="4" id="KW-0325">Glycoprotein</keyword>
<dbReference type="EMBL" id="BNCP01000038">
    <property type="protein sequence ID" value="GIL87188.1"/>
    <property type="molecule type" value="Genomic_DNA"/>
</dbReference>
<dbReference type="EMBL" id="BNCQ01000035">
    <property type="protein sequence ID" value="GIM10706.1"/>
    <property type="molecule type" value="Genomic_DNA"/>
</dbReference>
<feature type="domain" description="Sulfatase N-terminal" evidence="7">
    <location>
        <begin position="24"/>
        <end position="378"/>
    </location>
</feature>